<dbReference type="InterPro" id="IPR041732">
    <property type="entry name" value="RF3_GTP-bd"/>
</dbReference>
<dbReference type="GO" id="GO:0003924">
    <property type="term" value="F:GTPase activity"/>
    <property type="evidence" value="ECO:0007669"/>
    <property type="project" value="InterPro"/>
</dbReference>
<dbReference type="GO" id="GO:0005525">
    <property type="term" value="F:GTP binding"/>
    <property type="evidence" value="ECO:0007669"/>
    <property type="project" value="UniProtKB-UniRule"/>
</dbReference>
<dbReference type="PROSITE" id="PS00301">
    <property type="entry name" value="G_TR_1"/>
    <property type="match status" value="1"/>
</dbReference>
<organism evidence="11 12">
    <name type="scientific">Roseovarius marisflavi</name>
    <dbReference type="NCBI Taxonomy" id="1054996"/>
    <lineage>
        <taxon>Bacteria</taxon>
        <taxon>Pseudomonadati</taxon>
        <taxon>Pseudomonadota</taxon>
        <taxon>Alphaproteobacteria</taxon>
        <taxon>Rhodobacterales</taxon>
        <taxon>Roseobacteraceae</taxon>
        <taxon>Roseovarius</taxon>
    </lineage>
</organism>
<dbReference type="PANTHER" id="PTHR43556">
    <property type="entry name" value="PEPTIDE CHAIN RELEASE FACTOR RF3"/>
    <property type="match status" value="1"/>
</dbReference>
<dbReference type="EMBL" id="FRBN01000010">
    <property type="protein sequence ID" value="SHL30639.1"/>
    <property type="molecule type" value="Genomic_DNA"/>
</dbReference>
<dbReference type="GO" id="GO:0097216">
    <property type="term" value="F:guanosine tetraphosphate binding"/>
    <property type="evidence" value="ECO:0007669"/>
    <property type="project" value="UniProtKB-ARBA"/>
</dbReference>
<dbReference type="OrthoDB" id="9802948at2"/>
<evidence type="ECO:0000256" key="2">
    <source>
        <dbReference type="ARBA" id="ARBA00009978"/>
    </source>
</evidence>
<sequence length="535" mass="59649">MLDTASNRPDLPAEIARRRTFAIISHPDAGKTTLTEKFLLYGGAIQMAGQVRAKGEARRTRSDFMQMEKDRGISVSASAMSFDFGTFRFNLVDTPGHSDFSEDTYRTLTAVDAAVMVIDGAKGVESQTQKLFEVCRLRDLPILTFCNKMDRESRDTFDIIDEIQENLAIDVTPASWPIGVGRGFIGCYDMLHDRLELMDRADRNKVAQSIEINGLDDPKLDEHVPANLVAQLREEVAMARELLPALDRQSVLEGHMTPIWFGSAINSFGVKELMTGIAEFGPEPQVQKATPREIAPEETRVTGFVFKVQANMDPRHRDRVAFVRLASGHFKRGMKLTHVRSKKPMTVTAPVLFLASDRELAEEAWAGDIIGIPNHGQLRIGDTLTEGEDLRVTGIPSFAPELLQQARAGDPMKAKHLEKALMQFAEEGAAKVFKPAFGSGFIVGVVGALQFEVLASRIEQEYGLPVRFENSQFTSARWVNGPKAAVDKFTEANKQHIARDNDGDVVYLTRMQWDIDRVERDYPDVTLTSTKEMMV</sequence>
<dbReference type="SUPFAM" id="SSF54980">
    <property type="entry name" value="EF-G C-terminal domain-like"/>
    <property type="match status" value="1"/>
</dbReference>
<dbReference type="HAMAP" id="MF_00072">
    <property type="entry name" value="Rel_fac_3"/>
    <property type="match status" value="1"/>
</dbReference>
<dbReference type="CDD" id="cd16259">
    <property type="entry name" value="RF3_III"/>
    <property type="match status" value="1"/>
</dbReference>
<evidence type="ECO:0000256" key="5">
    <source>
        <dbReference type="ARBA" id="ARBA00022917"/>
    </source>
</evidence>
<dbReference type="CDD" id="cd04169">
    <property type="entry name" value="RF3"/>
    <property type="match status" value="1"/>
</dbReference>
<name>A0A1M6ZJW7_9RHOB</name>
<dbReference type="InterPro" id="IPR032090">
    <property type="entry name" value="RF3_C"/>
</dbReference>
<dbReference type="Gene3D" id="3.40.50.300">
    <property type="entry name" value="P-loop containing nucleotide triphosphate hydrolases"/>
    <property type="match status" value="1"/>
</dbReference>
<evidence type="ECO:0000259" key="10">
    <source>
        <dbReference type="PROSITE" id="PS51722"/>
    </source>
</evidence>
<dbReference type="RefSeq" id="WP_073197949.1">
    <property type="nucleotide sequence ID" value="NZ_FRBN01000010.1"/>
</dbReference>
<dbReference type="InterPro" id="IPR000795">
    <property type="entry name" value="T_Tr_GTP-bd_dom"/>
</dbReference>
<keyword evidence="3 8" id="KW-0963">Cytoplasm</keyword>
<dbReference type="NCBIfam" id="TIGR00231">
    <property type="entry name" value="small_GTP"/>
    <property type="match status" value="1"/>
</dbReference>
<dbReference type="InterPro" id="IPR053905">
    <property type="entry name" value="EF-G-like_DII"/>
</dbReference>
<feature type="binding site" evidence="8">
    <location>
        <begin position="147"/>
        <end position="150"/>
    </location>
    <ligand>
        <name>GTP</name>
        <dbReference type="ChEBI" id="CHEBI:37565"/>
    </ligand>
</feature>
<feature type="domain" description="Tr-type G" evidence="10">
    <location>
        <begin position="16"/>
        <end position="285"/>
    </location>
</feature>
<evidence type="ECO:0000313" key="11">
    <source>
        <dbReference type="EMBL" id="SHL30639.1"/>
    </source>
</evidence>
<evidence type="ECO:0000256" key="1">
    <source>
        <dbReference type="ARBA" id="ARBA00004496"/>
    </source>
</evidence>
<dbReference type="InterPro" id="IPR027417">
    <property type="entry name" value="P-loop_NTPase"/>
</dbReference>
<reference evidence="12" key="1">
    <citation type="submission" date="2016-11" db="EMBL/GenBank/DDBJ databases">
        <authorList>
            <person name="Varghese N."/>
            <person name="Submissions S."/>
        </authorList>
    </citation>
    <scope>NUCLEOTIDE SEQUENCE [LARGE SCALE GENOMIC DNA]</scope>
    <source>
        <strain evidence="12">DSM 29327</strain>
    </source>
</reference>
<feature type="binding site" evidence="8">
    <location>
        <begin position="25"/>
        <end position="32"/>
    </location>
    <ligand>
        <name>GTP</name>
        <dbReference type="ChEBI" id="CHEBI:37565"/>
    </ligand>
</feature>
<accession>A0A1M6ZJW7</accession>
<dbReference type="FunFam" id="2.40.30.10:FF:000040">
    <property type="entry name" value="Peptide chain release factor 3"/>
    <property type="match status" value="1"/>
</dbReference>
<feature type="binding site" evidence="8">
    <location>
        <begin position="93"/>
        <end position="97"/>
    </location>
    <ligand>
        <name>GTP</name>
        <dbReference type="ChEBI" id="CHEBI:37565"/>
    </ligand>
</feature>
<dbReference type="Pfam" id="PF22042">
    <property type="entry name" value="EF-G_D2"/>
    <property type="match status" value="1"/>
</dbReference>
<evidence type="ECO:0000256" key="6">
    <source>
        <dbReference type="ARBA" id="ARBA00023134"/>
    </source>
</evidence>
<dbReference type="STRING" id="1054996.SAMN05444414_11068"/>
<dbReference type="NCBIfam" id="TIGR00503">
    <property type="entry name" value="prfC"/>
    <property type="match status" value="1"/>
</dbReference>
<dbReference type="InterPro" id="IPR031157">
    <property type="entry name" value="G_TR_CS"/>
</dbReference>
<protein>
    <recommendedName>
        <fullName evidence="8 9">Peptide chain release factor 3</fullName>
        <shortName evidence="8">RF-3</shortName>
    </recommendedName>
</protein>
<dbReference type="Gene3D" id="2.40.30.10">
    <property type="entry name" value="Translation factors"/>
    <property type="match status" value="1"/>
</dbReference>
<evidence type="ECO:0000256" key="4">
    <source>
        <dbReference type="ARBA" id="ARBA00022741"/>
    </source>
</evidence>
<dbReference type="GO" id="GO:0005829">
    <property type="term" value="C:cytosol"/>
    <property type="evidence" value="ECO:0007669"/>
    <property type="project" value="TreeGrafter"/>
</dbReference>
<dbReference type="GO" id="GO:0016149">
    <property type="term" value="F:translation release factor activity, codon specific"/>
    <property type="evidence" value="ECO:0007669"/>
    <property type="project" value="UniProtKB-UniRule"/>
</dbReference>
<dbReference type="Pfam" id="PF00009">
    <property type="entry name" value="GTP_EFTU"/>
    <property type="match status" value="1"/>
</dbReference>
<dbReference type="Proteomes" id="UP000184191">
    <property type="component" value="Unassembled WGS sequence"/>
</dbReference>
<dbReference type="InterPro" id="IPR004548">
    <property type="entry name" value="PrfC"/>
</dbReference>
<dbReference type="PANTHER" id="PTHR43556:SF2">
    <property type="entry name" value="PEPTIDE CHAIN RELEASE FACTOR RF3"/>
    <property type="match status" value="1"/>
</dbReference>
<dbReference type="InterPro" id="IPR038467">
    <property type="entry name" value="RF3_dom_3_sf"/>
</dbReference>
<dbReference type="Gene3D" id="3.30.70.3280">
    <property type="entry name" value="Peptide chain release factor 3, domain III"/>
    <property type="match status" value="1"/>
</dbReference>
<dbReference type="SUPFAM" id="SSF50447">
    <property type="entry name" value="Translation proteins"/>
    <property type="match status" value="1"/>
</dbReference>
<gene>
    <name evidence="8" type="primary">prfC</name>
    <name evidence="11" type="ORF">SAMN05444414_11068</name>
</gene>
<dbReference type="NCBIfam" id="NF001964">
    <property type="entry name" value="PRK00741.1"/>
    <property type="match status" value="1"/>
</dbReference>
<dbReference type="PROSITE" id="PS51722">
    <property type="entry name" value="G_TR_2"/>
    <property type="match status" value="1"/>
</dbReference>
<dbReference type="PRINTS" id="PR00315">
    <property type="entry name" value="ELONGATNFCT"/>
</dbReference>
<dbReference type="Pfam" id="PF16658">
    <property type="entry name" value="RF3_C"/>
    <property type="match status" value="1"/>
</dbReference>
<proteinExistence type="inferred from homology"/>
<dbReference type="GO" id="GO:0006449">
    <property type="term" value="P:regulation of translational termination"/>
    <property type="evidence" value="ECO:0007669"/>
    <property type="project" value="UniProtKB-UniRule"/>
</dbReference>
<dbReference type="GO" id="GO:0016150">
    <property type="term" value="F:translation release factor activity, codon nonspecific"/>
    <property type="evidence" value="ECO:0007669"/>
    <property type="project" value="TreeGrafter"/>
</dbReference>
<evidence type="ECO:0000256" key="8">
    <source>
        <dbReference type="HAMAP-Rule" id="MF_00072"/>
    </source>
</evidence>
<dbReference type="InterPro" id="IPR005225">
    <property type="entry name" value="Small_GTP-bd"/>
</dbReference>
<evidence type="ECO:0000313" key="12">
    <source>
        <dbReference type="Proteomes" id="UP000184191"/>
    </source>
</evidence>
<dbReference type="InterPro" id="IPR009000">
    <property type="entry name" value="Transl_B-barrel_sf"/>
</dbReference>
<dbReference type="FunFam" id="3.40.50.300:FF:000902">
    <property type="entry name" value="Peptide chain release factor 3"/>
    <property type="match status" value="1"/>
</dbReference>
<keyword evidence="6 8" id="KW-0342">GTP-binding</keyword>
<comment type="subcellular location">
    <subcellularLocation>
        <location evidence="1 8">Cytoplasm</location>
    </subcellularLocation>
</comment>
<evidence type="ECO:0000256" key="9">
    <source>
        <dbReference type="NCBIfam" id="TIGR00503"/>
    </source>
</evidence>
<dbReference type="AlphaFoldDB" id="A0A1M6ZJW7"/>
<comment type="function">
    <text evidence="7 8">Increases the formation of ribosomal termination complexes and stimulates activities of RF-1 and RF-2. It binds guanine nucleotides and has strong preference for UGA stop codons. It may interact directly with the ribosome. The stimulation of RF-1 and RF-2 is significantly reduced by GTP and GDP, but not by GMP.</text>
</comment>
<keyword evidence="5 8" id="KW-0648">Protein biosynthesis</keyword>
<dbReference type="InterPro" id="IPR035647">
    <property type="entry name" value="EFG_III/V"/>
</dbReference>
<evidence type="ECO:0000256" key="3">
    <source>
        <dbReference type="ARBA" id="ARBA00022490"/>
    </source>
</evidence>
<dbReference type="FunFam" id="3.30.70.3280:FF:000001">
    <property type="entry name" value="Peptide chain release factor 3"/>
    <property type="match status" value="1"/>
</dbReference>
<keyword evidence="4 8" id="KW-0547">Nucleotide-binding</keyword>
<evidence type="ECO:0000256" key="7">
    <source>
        <dbReference type="ARBA" id="ARBA00025017"/>
    </source>
</evidence>
<keyword evidence="12" id="KW-1185">Reference proteome</keyword>
<comment type="similarity">
    <text evidence="2 8">Belongs to the TRAFAC class translation factor GTPase superfamily. Classic translation factor GTPase family. PrfC subfamily.</text>
</comment>
<dbReference type="SUPFAM" id="SSF52540">
    <property type="entry name" value="P-loop containing nucleoside triphosphate hydrolases"/>
    <property type="match status" value="1"/>
</dbReference>